<evidence type="ECO:0000313" key="2">
    <source>
        <dbReference type="Proteomes" id="UP001646157"/>
    </source>
</evidence>
<accession>A0ABS2N9G7</accession>
<name>A0ABS2N9G7_9BACI</name>
<comment type="caution">
    <text evidence="1">The sequence shown here is derived from an EMBL/GenBank/DDBJ whole genome shotgun (WGS) entry which is preliminary data.</text>
</comment>
<dbReference type="EMBL" id="JAFBDZ010000001">
    <property type="protein sequence ID" value="MBM7584504.1"/>
    <property type="molecule type" value="Genomic_DNA"/>
</dbReference>
<keyword evidence="2" id="KW-1185">Reference proteome</keyword>
<sequence>MGSLSLKETLDLVLAEKSELIMAVKSAYYNKNDETVVVVDAIKQSIKNI</sequence>
<dbReference type="RefSeq" id="WP_205168652.1">
    <property type="nucleotide sequence ID" value="NZ_JAFBDZ010000001.1"/>
</dbReference>
<organism evidence="1 2">
    <name type="scientific">Rossellomorea pakistanensis</name>
    <dbReference type="NCBI Taxonomy" id="992288"/>
    <lineage>
        <taxon>Bacteria</taxon>
        <taxon>Bacillati</taxon>
        <taxon>Bacillota</taxon>
        <taxon>Bacilli</taxon>
        <taxon>Bacillales</taxon>
        <taxon>Bacillaceae</taxon>
        <taxon>Rossellomorea</taxon>
    </lineage>
</organism>
<protein>
    <submittedName>
        <fullName evidence="1">Uncharacterized protein</fullName>
    </submittedName>
</protein>
<evidence type="ECO:0000313" key="1">
    <source>
        <dbReference type="EMBL" id="MBM7584504.1"/>
    </source>
</evidence>
<dbReference type="Proteomes" id="UP001646157">
    <property type="component" value="Unassembled WGS sequence"/>
</dbReference>
<proteinExistence type="predicted"/>
<gene>
    <name evidence="1" type="ORF">JOC86_001041</name>
</gene>
<reference evidence="1 2" key="1">
    <citation type="submission" date="2021-01" db="EMBL/GenBank/DDBJ databases">
        <title>Genomic Encyclopedia of Type Strains, Phase IV (KMG-IV): sequencing the most valuable type-strain genomes for metagenomic binning, comparative biology and taxonomic classification.</title>
        <authorList>
            <person name="Goeker M."/>
        </authorList>
    </citation>
    <scope>NUCLEOTIDE SEQUENCE [LARGE SCALE GENOMIC DNA]</scope>
    <source>
        <strain evidence="1 2">DSM 24834</strain>
    </source>
</reference>